<comment type="caution">
    <text evidence="4">The sequence shown here is derived from an EMBL/GenBank/DDBJ whole genome shotgun (WGS) entry which is preliminary data.</text>
</comment>
<feature type="DNA-binding region" description="H-T-H motif" evidence="2">
    <location>
        <begin position="42"/>
        <end position="61"/>
    </location>
</feature>
<accession>A0A0J6WH75</accession>
<proteinExistence type="predicted"/>
<evidence type="ECO:0000256" key="2">
    <source>
        <dbReference type="PROSITE-ProRule" id="PRU00335"/>
    </source>
</evidence>
<keyword evidence="1 2" id="KW-0238">DNA-binding</keyword>
<dbReference type="EMBL" id="JYNU01000001">
    <property type="protein sequence ID" value="KMO81924.1"/>
    <property type="molecule type" value="Genomic_DNA"/>
</dbReference>
<dbReference type="PATRIC" id="fig|1807.14.peg.49"/>
<evidence type="ECO:0000259" key="3">
    <source>
        <dbReference type="PROSITE" id="PS50977"/>
    </source>
</evidence>
<name>A0A0J6WH75_9MYCO</name>
<feature type="domain" description="HTH tetR-type" evidence="3">
    <location>
        <begin position="19"/>
        <end position="79"/>
    </location>
</feature>
<protein>
    <recommendedName>
        <fullName evidence="3">HTH tetR-type domain-containing protein</fullName>
    </recommendedName>
</protein>
<dbReference type="RefSeq" id="WP_236693809.1">
    <property type="nucleotide sequence ID" value="NZ_JYNU01000001.1"/>
</dbReference>
<organism evidence="4 5">
    <name type="scientific">Mycolicibacterium obuense</name>
    <dbReference type="NCBI Taxonomy" id="1807"/>
    <lineage>
        <taxon>Bacteria</taxon>
        <taxon>Bacillati</taxon>
        <taxon>Actinomycetota</taxon>
        <taxon>Actinomycetes</taxon>
        <taxon>Mycobacteriales</taxon>
        <taxon>Mycobacteriaceae</taxon>
        <taxon>Mycolicibacterium</taxon>
    </lineage>
</organism>
<reference evidence="4 5" key="1">
    <citation type="journal article" date="2015" name="Genome Biol. Evol.">
        <title>Characterization of Three Mycobacterium spp. with Potential Use in Bioremediation by Genome Sequencing and Comparative Genomics.</title>
        <authorList>
            <person name="Das S."/>
            <person name="Pettersson B.M."/>
            <person name="Behra P.R."/>
            <person name="Ramesh M."/>
            <person name="Dasgupta S."/>
            <person name="Bhattacharya A."/>
            <person name="Kirsebom L.A."/>
        </authorList>
    </citation>
    <scope>NUCLEOTIDE SEQUENCE [LARGE SCALE GENOMIC DNA]</scope>
    <source>
        <strain evidence="4 5">DSM 44075</strain>
    </source>
</reference>
<dbReference type="GO" id="GO:0003677">
    <property type="term" value="F:DNA binding"/>
    <property type="evidence" value="ECO:0007669"/>
    <property type="project" value="UniProtKB-UniRule"/>
</dbReference>
<gene>
    <name evidence="4" type="ORF">MOBUDSM44075_00046</name>
</gene>
<dbReference type="Proteomes" id="UP000036313">
    <property type="component" value="Unassembled WGS sequence"/>
</dbReference>
<dbReference type="InterPro" id="IPR009057">
    <property type="entry name" value="Homeodomain-like_sf"/>
</dbReference>
<dbReference type="SUPFAM" id="SSF46689">
    <property type="entry name" value="Homeodomain-like"/>
    <property type="match status" value="1"/>
</dbReference>
<evidence type="ECO:0000313" key="4">
    <source>
        <dbReference type="EMBL" id="KMO81924.1"/>
    </source>
</evidence>
<dbReference type="Gene3D" id="1.10.357.10">
    <property type="entry name" value="Tetracycline Repressor, domain 2"/>
    <property type="match status" value="1"/>
</dbReference>
<dbReference type="InterPro" id="IPR001647">
    <property type="entry name" value="HTH_TetR"/>
</dbReference>
<evidence type="ECO:0000313" key="5">
    <source>
        <dbReference type="Proteomes" id="UP000036313"/>
    </source>
</evidence>
<dbReference type="AlphaFoldDB" id="A0A0J6WH75"/>
<dbReference type="PROSITE" id="PS50977">
    <property type="entry name" value="HTH_TETR_2"/>
    <property type="match status" value="1"/>
</dbReference>
<sequence>MAAPRTIDDVENKRKHNAAERRRQLCDAAISLLADEGPRGLSHLKVDRQAGVPDGTTSFYYRTRAALLQGIADQLVRYDAEVFTEVFKDAPNSSGRVIAGMLADQLLAVRSEPQLSRTRARLELTMSARRDPGVASGFRQISESYRALVERLVLALHHDNGLDVDHALCDEQTSVLMAYLSGQTFALSNDSPEVLTRQDIERQIHAVLVGVAVEHAARQTPSSDSSGVRAK</sequence>
<evidence type="ECO:0000256" key="1">
    <source>
        <dbReference type="ARBA" id="ARBA00023125"/>
    </source>
</evidence>